<dbReference type="InterPro" id="IPR012677">
    <property type="entry name" value="Nucleotide-bd_a/b_plait_sf"/>
</dbReference>
<organism evidence="2 3">
    <name type="scientific">Hypocrea jecorina (strain ATCC 56765 / BCRC 32924 / NRRL 11460 / Rut C-30)</name>
    <name type="common">Trichoderma reesei</name>
    <dbReference type="NCBI Taxonomy" id="1344414"/>
    <lineage>
        <taxon>Eukaryota</taxon>
        <taxon>Fungi</taxon>
        <taxon>Dikarya</taxon>
        <taxon>Ascomycota</taxon>
        <taxon>Pezizomycotina</taxon>
        <taxon>Sordariomycetes</taxon>
        <taxon>Hypocreomycetidae</taxon>
        <taxon>Hypocreales</taxon>
        <taxon>Hypocreaceae</taxon>
        <taxon>Trichoderma</taxon>
    </lineage>
</organism>
<sequence length="258" mass="29581">MSTRQIFPTSLRDVPPGDETGEYYITFCNLTFNTTWQEMKDWVSASCPVDYIEVFSSSCSGWMRIKGKDNFEKALAHLQREHFKDRLLLFDSRNETQAIKIKFKETSPKPKHVRRKRSPRGNRVQGEPCETLVPQNRHAVQTPPYDHAWSSQFDHVHDAEAAKRRAYEDYVAFASSLVYNTRLQSALPMQYPVSAFPYYQAEYYNGAGMGFYGNPYSPYLFGGSPAVYPPQVGSGFVLPDHSNEVPGAPESWSDHRER</sequence>
<name>A0A024SFT6_HYPJR</name>
<accession>A0A024SFT6</accession>
<proteinExistence type="predicted"/>
<dbReference type="OrthoDB" id="610462at2759"/>
<dbReference type="HOGENOM" id="CLU_1170786_0_0_1"/>
<reference evidence="3" key="1">
    <citation type="journal article" date="2013" name="Ind. Biotechnol.">
        <title>Comparative genomics analysis of Trichoderma reesei strains.</title>
        <authorList>
            <person name="Koike H."/>
            <person name="Aerts A."/>
            <person name="LaButti K."/>
            <person name="Grigoriev I.V."/>
            <person name="Baker S.E."/>
        </authorList>
    </citation>
    <scope>NUCLEOTIDE SEQUENCE [LARGE SCALE GENOMIC DNA]</scope>
    <source>
        <strain evidence="3">ATCC 56765 / BCRC 32924 / NRRL 11460 / Rut C-30</strain>
    </source>
</reference>
<dbReference type="EMBL" id="KI911142">
    <property type="protein sequence ID" value="ETS03903.1"/>
    <property type="molecule type" value="Genomic_DNA"/>
</dbReference>
<feature type="region of interest" description="Disordered" evidence="1">
    <location>
        <begin position="238"/>
        <end position="258"/>
    </location>
</feature>
<dbReference type="AlphaFoldDB" id="A0A024SFT6"/>
<dbReference type="InterPro" id="IPR035979">
    <property type="entry name" value="RBD_domain_sf"/>
</dbReference>
<feature type="compositionally biased region" description="Basic residues" evidence="1">
    <location>
        <begin position="109"/>
        <end position="120"/>
    </location>
</feature>
<dbReference type="Proteomes" id="UP000024376">
    <property type="component" value="Unassembled WGS sequence"/>
</dbReference>
<protein>
    <recommendedName>
        <fullName evidence="4">RRM domain-containing protein</fullName>
    </recommendedName>
</protein>
<evidence type="ECO:0000313" key="3">
    <source>
        <dbReference type="Proteomes" id="UP000024376"/>
    </source>
</evidence>
<gene>
    <name evidence="2" type="ORF">M419DRAFT_24228</name>
</gene>
<feature type="region of interest" description="Disordered" evidence="1">
    <location>
        <begin position="107"/>
        <end position="128"/>
    </location>
</feature>
<dbReference type="SUPFAM" id="SSF54928">
    <property type="entry name" value="RNA-binding domain, RBD"/>
    <property type="match status" value="1"/>
</dbReference>
<evidence type="ECO:0000256" key="1">
    <source>
        <dbReference type="SAM" id="MobiDB-lite"/>
    </source>
</evidence>
<dbReference type="GO" id="GO:0003676">
    <property type="term" value="F:nucleic acid binding"/>
    <property type="evidence" value="ECO:0007669"/>
    <property type="project" value="InterPro"/>
</dbReference>
<dbReference type="KEGG" id="trr:M419DRAFT_24228"/>
<evidence type="ECO:0008006" key="4">
    <source>
        <dbReference type="Google" id="ProtNLM"/>
    </source>
</evidence>
<evidence type="ECO:0000313" key="2">
    <source>
        <dbReference type="EMBL" id="ETS03903.1"/>
    </source>
</evidence>
<dbReference type="Gene3D" id="3.30.70.330">
    <property type="match status" value="1"/>
</dbReference>